<dbReference type="InterPro" id="IPR018484">
    <property type="entry name" value="FGGY_N"/>
</dbReference>
<dbReference type="Gene3D" id="1.20.58.2240">
    <property type="match status" value="1"/>
</dbReference>
<dbReference type="InterPro" id="IPR005929">
    <property type="entry name" value="Ribulokinase"/>
</dbReference>
<dbReference type="AlphaFoldDB" id="A0A379ZXP4"/>
<gene>
    <name evidence="9" type="primary">araB</name>
    <name evidence="9" type="ORF">NCTC10736_01168</name>
</gene>
<dbReference type="SUPFAM" id="SSF53067">
    <property type="entry name" value="Actin-like ATPase domain"/>
    <property type="match status" value="2"/>
</dbReference>
<dbReference type="PANTHER" id="PTHR43435:SF4">
    <property type="entry name" value="FGGY CARBOHYDRATE KINASE DOMAIN-CONTAINING PROTEIN"/>
    <property type="match status" value="1"/>
</dbReference>
<dbReference type="NCBIfam" id="NF003154">
    <property type="entry name" value="PRK04123.1"/>
    <property type="match status" value="1"/>
</dbReference>
<dbReference type="GO" id="GO:0005524">
    <property type="term" value="F:ATP binding"/>
    <property type="evidence" value="ECO:0007669"/>
    <property type="project" value="UniProtKB-KW"/>
</dbReference>
<dbReference type="EC" id="2.7.1.16" evidence="9"/>
<dbReference type="InterPro" id="IPR000577">
    <property type="entry name" value="Carb_kinase_FGGY"/>
</dbReference>
<evidence type="ECO:0000256" key="1">
    <source>
        <dbReference type="ARBA" id="ARBA00022679"/>
    </source>
</evidence>
<name>A0A379ZXP4_9GAMM</name>
<evidence type="ECO:0000313" key="10">
    <source>
        <dbReference type="Proteomes" id="UP000255061"/>
    </source>
</evidence>
<organism evidence="9 10">
    <name type="scientific">Shewanella morhuae</name>
    <dbReference type="NCBI Taxonomy" id="365591"/>
    <lineage>
        <taxon>Bacteria</taxon>
        <taxon>Pseudomonadati</taxon>
        <taxon>Pseudomonadota</taxon>
        <taxon>Gammaproteobacteria</taxon>
        <taxon>Alteromonadales</taxon>
        <taxon>Shewanellaceae</taxon>
        <taxon>Shewanella</taxon>
    </lineage>
</organism>
<dbReference type="Pfam" id="PF02782">
    <property type="entry name" value="FGGY_C"/>
    <property type="match status" value="1"/>
</dbReference>
<feature type="domain" description="Carbohydrate kinase FGGY N-terminal" evidence="7">
    <location>
        <begin position="8"/>
        <end position="284"/>
    </location>
</feature>
<keyword evidence="5" id="KW-0054">Arabinose catabolism</keyword>
<keyword evidence="6" id="KW-0119">Carbohydrate metabolism</keyword>
<reference evidence="9 10" key="1">
    <citation type="submission" date="2018-06" db="EMBL/GenBank/DDBJ databases">
        <authorList>
            <consortium name="Pathogen Informatics"/>
            <person name="Doyle S."/>
        </authorList>
    </citation>
    <scope>NUCLEOTIDE SEQUENCE [LARGE SCALE GENOMIC DNA]</scope>
    <source>
        <strain evidence="9 10">NCTC10736</strain>
    </source>
</reference>
<dbReference type="InterPro" id="IPR043129">
    <property type="entry name" value="ATPase_NBD"/>
</dbReference>
<dbReference type="EMBL" id="UGYV01000001">
    <property type="protein sequence ID" value="SUI69470.1"/>
    <property type="molecule type" value="Genomic_DNA"/>
</dbReference>
<dbReference type="PIRSF" id="PIRSF000538">
    <property type="entry name" value="GlpK"/>
    <property type="match status" value="1"/>
</dbReference>
<keyword evidence="4" id="KW-0067">ATP-binding</keyword>
<dbReference type="CDD" id="cd07781">
    <property type="entry name" value="ASKHA_NBD_FGGY_L-RBK"/>
    <property type="match status" value="1"/>
</dbReference>
<evidence type="ECO:0000256" key="4">
    <source>
        <dbReference type="ARBA" id="ARBA00022840"/>
    </source>
</evidence>
<evidence type="ECO:0000256" key="5">
    <source>
        <dbReference type="ARBA" id="ARBA00022935"/>
    </source>
</evidence>
<feature type="domain" description="Carbohydrate kinase FGGY C-terminal" evidence="8">
    <location>
        <begin position="294"/>
        <end position="508"/>
    </location>
</feature>
<keyword evidence="2" id="KW-0547">Nucleotide-binding</keyword>
<evidence type="ECO:0000256" key="6">
    <source>
        <dbReference type="ARBA" id="ARBA00023277"/>
    </source>
</evidence>
<evidence type="ECO:0000256" key="3">
    <source>
        <dbReference type="ARBA" id="ARBA00022777"/>
    </source>
</evidence>
<dbReference type="Pfam" id="PF00370">
    <property type="entry name" value="FGGY_N"/>
    <property type="match status" value="1"/>
</dbReference>
<dbReference type="RefSeq" id="WP_115405710.1">
    <property type="nucleotide sequence ID" value="NZ_UGYV01000001.1"/>
</dbReference>
<sequence length="557" mass="60096">MSNVLGSYALGLDYGSDSVRALLVDTQSGAEVATNVVYYPRWKKGLYCVPAKNQFRQHPLDYIESLIEVVQGLWAKAPAGSAANVCGLSFDTTGSTPIAVDEAGVALALKEEFESNPNAMFLLWKDHSALLEAQQITAASKVAKENYLKYEGGIYSSEWFWAKALYVLRHDTEVRQAAYSWVEHCDWITALVTGTTHPKIYKAGRCASGHKVMWHESWNGYPPNEFFVAIDPLLDGVRDRLPIETCTSDKVCGALTPEWAANLGLSTDVIVSFGAFDCHAGAVGANVKEGVLTKVMGTSTCDITVASYEDIGERCIKGICGQVDGSVMPGMIGLEAGQSAFGDLYAWFKDLTTWPIKHINTSALFDEEVKAKLIAQLEDETLIELGNAAANIPVGETGIVALDWINGRRTPDADQSVSMAISGLTMGSHAPQVFKALVEASAYGARAIIERFKEEGVRIDQVVTIGGISKKSDFIMQTCADVWNCNIDVLESEQSCALGAAIYAATAAGVYPDVLSAQAVMASNVAKTYQPNPANAEKYQALYQAYLALGHYVDGAK</sequence>
<accession>A0A379ZXP4</accession>
<dbReference type="Proteomes" id="UP000255061">
    <property type="component" value="Unassembled WGS sequence"/>
</dbReference>
<keyword evidence="1 9" id="KW-0808">Transferase</keyword>
<dbReference type="GO" id="GO:0019569">
    <property type="term" value="P:L-arabinose catabolic process to D-xylulose 5-phosphate"/>
    <property type="evidence" value="ECO:0007669"/>
    <property type="project" value="InterPro"/>
</dbReference>
<keyword evidence="3 9" id="KW-0418">Kinase</keyword>
<evidence type="ECO:0000256" key="2">
    <source>
        <dbReference type="ARBA" id="ARBA00022741"/>
    </source>
</evidence>
<dbReference type="InterPro" id="IPR018485">
    <property type="entry name" value="FGGY_C"/>
</dbReference>
<evidence type="ECO:0000259" key="7">
    <source>
        <dbReference type="Pfam" id="PF00370"/>
    </source>
</evidence>
<proteinExistence type="predicted"/>
<dbReference type="PANTHER" id="PTHR43435">
    <property type="entry name" value="RIBULOKINASE"/>
    <property type="match status" value="1"/>
</dbReference>
<dbReference type="GO" id="GO:0005737">
    <property type="term" value="C:cytoplasm"/>
    <property type="evidence" value="ECO:0007669"/>
    <property type="project" value="TreeGrafter"/>
</dbReference>
<evidence type="ECO:0000313" key="9">
    <source>
        <dbReference type="EMBL" id="SUI69470.1"/>
    </source>
</evidence>
<dbReference type="Gene3D" id="3.30.420.40">
    <property type="match status" value="1"/>
</dbReference>
<evidence type="ECO:0000259" key="8">
    <source>
        <dbReference type="Pfam" id="PF02782"/>
    </source>
</evidence>
<protein>
    <submittedName>
        <fullName evidence="9">Ribulokinase</fullName>
        <ecNumber evidence="9">2.7.1.16</ecNumber>
    </submittedName>
</protein>
<dbReference type="GO" id="GO:0019150">
    <property type="term" value="F:D-ribulokinase activity"/>
    <property type="evidence" value="ECO:0007669"/>
    <property type="project" value="TreeGrafter"/>
</dbReference>
<dbReference type="GO" id="GO:0008741">
    <property type="term" value="F:ribulokinase activity"/>
    <property type="evidence" value="ECO:0007669"/>
    <property type="project" value="UniProtKB-EC"/>
</dbReference>